<organism evidence="3">
    <name type="scientific">Tanacetum cinerariifolium</name>
    <name type="common">Dalmatian daisy</name>
    <name type="synonym">Chrysanthemum cinerariifolium</name>
    <dbReference type="NCBI Taxonomy" id="118510"/>
    <lineage>
        <taxon>Eukaryota</taxon>
        <taxon>Viridiplantae</taxon>
        <taxon>Streptophyta</taxon>
        <taxon>Embryophyta</taxon>
        <taxon>Tracheophyta</taxon>
        <taxon>Spermatophyta</taxon>
        <taxon>Magnoliopsida</taxon>
        <taxon>eudicotyledons</taxon>
        <taxon>Gunneridae</taxon>
        <taxon>Pentapetalae</taxon>
        <taxon>asterids</taxon>
        <taxon>campanulids</taxon>
        <taxon>Asterales</taxon>
        <taxon>Asteraceae</taxon>
        <taxon>Asteroideae</taxon>
        <taxon>Anthemideae</taxon>
        <taxon>Anthemidinae</taxon>
        <taxon>Tanacetum</taxon>
    </lineage>
</organism>
<sequence>MGELAFFLGLQVDQSEEGIFISQYKYVTKILNKFDFSSVKTTSTPIETQKPLVKDEVVANVDVHLYRSMIGSLMYLMASRPNIMFAAYACSRRLSSWQCKKQTIVASSTTEAEYVAATNCCGQMSLSATGFSLYWLMKLYTASTIVNAAELKKTDENVEFHQIVDFLSTCSINYALTEISSRDKPRNQETTLGGAYAQTRFKTASKRSSDPPLSTGHTPGSDEGRPNITELMNLYTQLSNMVLSLKQSKTTQDLVIQRLLKKVKRLEKKQRVRTLIMKLFKIGTSKKKTLDKEYVSKKERDESKEAKELNLSDKGSGETEVFDYTTAAKKDVNAAEPVSTIGDAVNAASVVPDVSVTGPSTSTARDIFKDDMITIADTLMAIRRTTPRM</sequence>
<accession>A0A699H762</accession>
<name>A0A699H762_TANCI</name>
<dbReference type="EMBL" id="BKCJ010083280">
    <property type="protein sequence ID" value="GEW97901.1"/>
    <property type="molecule type" value="Genomic_DNA"/>
</dbReference>
<keyword evidence="3" id="KW-0808">Transferase</keyword>
<dbReference type="PANTHER" id="PTHR11439">
    <property type="entry name" value="GAG-POL-RELATED RETROTRANSPOSON"/>
    <property type="match status" value="1"/>
</dbReference>
<dbReference type="GO" id="GO:0003964">
    <property type="term" value="F:RNA-directed DNA polymerase activity"/>
    <property type="evidence" value="ECO:0007669"/>
    <property type="project" value="UniProtKB-KW"/>
</dbReference>
<protein>
    <submittedName>
        <fullName evidence="3">Ribonuclease H-like domain, reverse transcriptase, RNA-dependent DNA polymerase</fullName>
    </submittedName>
</protein>
<keyword evidence="3" id="KW-0695">RNA-directed DNA polymerase</keyword>
<feature type="region of interest" description="Disordered" evidence="1">
    <location>
        <begin position="201"/>
        <end position="227"/>
    </location>
</feature>
<dbReference type="EMBL" id="BKCJ010083435">
    <property type="protein sequence ID" value="GEW98199.1"/>
    <property type="molecule type" value="Genomic_DNA"/>
</dbReference>
<proteinExistence type="predicted"/>
<comment type="caution">
    <text evidence="3">The sequence shown here is derived from an EMBL/GenBank/DDBJ whole genome shotgun (WGS) entry which is preliminary data.</text>
</comment>
<gene>
    <name evidence="2" type="ORF">Tci_269877</name>
    <name evidence="3" type="ORF">Tci_270175</name>
</gene>
<evidence type="ECO:0000256" key="1">
    <source>
        <dbReference type="SAM" id="MobiDB-lite"/>
    </source>
</evidence>
<evidence type="ECO:0000313" key="2">
    <source>
        <dbReference type="EMBL" id="GEW97901.1"/>
    </source>
</evidence>
<evidence type="ECO:0000313" key="3">
    <source>
        <dbReference type="EMBL" id="GEW98199.1"/>
    </source>
</evidence>
<keyword evidence="3" id="KW-0548">Nucleotidyltransferase</keyword>
<dbReference type="AlphaFoldDB" id="A0A699H762"/>
<reference evidence="3" key="1">
    <citation type="journal article" date="2019" name="Sci. Rep.">
        <title>Draft genome of Tanacetum cinerariifolium, the natural source of mosquito coil.</title>
        <authorList>
            <person name="Yamashiro T."/>
            <person name="Shiraishi A."/>
            <person name="Satake H."/>
            <person name="Nakayama K."/>
        </authorList>
    </citation>
    <scope>NUCLEOTIDE SEQUENCE</scope>
</reference>
<dbReference type="PANTHER" id="PTHR11439:SF509">
    <property type="entry name" value="RNA-DIRECTED DNA POLYMERASE"/>
    <property type="match status" value="1"/>
</dbReference>